<evidence type="ECO:0000313" key="4">
    <source>
        <dbReference type="Proteomes" id="UP000317209"/>
    </source>
</evidence>
<dbReference type="Proteomes" id="UP000317209">
    <property type="component" value="Unassembled WGS sequence"/>
</dbReference>
<comment type="caution">
    <text evidence="3">The sequence shown here is derived from an EMBL/GenBank/DDBJ whole genome shotgun (WGS) entry which is preliminary data.</text>
</comment>
<dbReference type="OrthoDB" id="9800974at2"/>
<keyword evidence="4" id="KW-1185">Reference proteome</keyword>
<proteinExistence type="predicted"/>
<protein>
    <submittedName>
        <fullName evidence="3">Uncharacterized protein</fullName>
    </submittedName>
</protein>
<dbReference type="Gene3D" id="2.60.120.260">
    <property type="entry name" value="Galactose-binding domain-like"/>
    <property type="match status" value="2"/>
</dbReference>
<feature type="region of interest" description="Disordered" evidence="1">
    <location>
        <begin position="586"/>
        <end position="606"/>
    </location>
</feature>
<evidence type="ECO:0000256" key="1">
    <source>
        <dbReference type="SAM" id="MobiDB-lite"/>
    </source>
</evidence>
<feature type="chain" id="PRO_5039125199" evidence="2">
    <location>
        <begin position="29"/>
        <end position="1067"/>
    </location>
</feature>
<dbReference type="RefSeq" id="WP_141874185.1">
    <property type="nucleotide sequence ID" value="NZ_VFOX01000002.1"/>
</dbReference>
<evidence type="ECO:0000313" key="3">
    <source>
        <dbReference type="EMBL" id="TQL82256.1"/>
    </source>
</evidence>
<reference evidence="3 4" key="1">
    <citation type="submission" date="2019-06" db="EMBL/GenBank/DDBJ databases">
        <title>Sequencing the genomes of 1000 actinobacteria strains.</title>
        <authorList>
            <person name="Klenk H.-P."/>
        </authorList>
    </citation>
    <scope>NUCLEOTIDE SEQUENCE [LARGE SCALE GENOMIC DNA]</scope>
    <source>
        <strain evidence="3 4">DSM 20169</strain>
    </source>
</reference>
<organism evidence="3 4">
    <name type="scientific">Microbacterium saperdae</name>
    <dbReference type="NCBI Taxonomy" id="69368"/>
    <lineage>
        <taxon>Bacteria</taxon>
        <taxon>Bacillati</taxon>
        <taxon>Actinomycetota</taxon>
        <taxon>Actinomycetes</taxon>
        <taxon>Micrococcales</taxon>
        <taxon>Microbacteriaceae</taxon>
        <taxon>Microbacterium</taxon>
    </lineage>
</organism>
<name>A0A543BBX1_9MICO</name>
<evidence type="ECO:0000256" key="2">
    <source>
        <dbReference type="SAM" id="SignalP"/>
    </source>
</evidence>
<accession>A0A543BBX1</accession>
<sequence>MKRRTFLGVMTAPLLIALVDGNARPASAFAGTGSSVHPLTTTSGRPAFRVGTHRGAPCLFVDDAPRFPMYLFEQEVSVADGQTFSDAGVEFYSFIEKDTFLDLGWTGAGVQEFTIIDRVMQTFEDRVPNGYAMPRVHLWAPKWWLDTHPDDLVDYAIDPGTAEVPRDASFASATWRTEAGAKLRTMVRHILDGPQGDRTMGITIAGGLYGEWLCYNAEYLPDTSEAMRAAWIGHLKSKYANSVAQLRAAWGDPTVTFDTVVIPGTGERRETANGLFRDPAASRRVLDYYESHHRVVVEAIDHFASIVKDESDGTLLTSVLYGYTPDQGYMPQEQHHRAVAALHRLDSVDLVTSPHSYYRRAPGDDGAYRTYTESLALHGKLFIDEADDRTHLAQSPILFIYATTMAESLGIIRRAFGQAVTHGTGMWYMDHSSGLWYADPAFGAEFAKLKHWGDYSMNVSRARSSEVAVISVPTAELVLGGETDTTAKLYEGPSLGSRQGIGELSRAGAPFDRFTIDDLVDGLVPTHYKVYVFPDAFRLNAAQRAAITALKSGGRTLVWGWAPGYAGDTGLSKADVETLTGFSLTQVNAPTASPPDPSTPLNSEDFESGTFASTGYSAGAGGASGSIITTAGQVIGGTRSVKGSAPTTTDWHEYLYTKPASIVLEANATYRVKFRGRTITAPGAGAYFYFVARTGSGGVPQDVGSNQWSDAPGAIYTKEFEFTLKNYSDYYLIWGIHDGGEVVVDDITITKVKNAGLAPMSYQLDTTAFPGVTETFGGEIALEPLFLPTGSGYTTLARSTESTPRPVIAKKALSGWTSVLASTPPIPSPVLRKLYGEAGVHVYTSGDDNLEANASWISLHAKTAGTKTVTVPAAGPLYDTGAGALLGLSVTTATFTMAKGDTVLLTRSNPLVHGGVLFGFETGSFATSHFTGGFGGTYGTITSVPAQIISGTRSAYGAAPTTTDWYEFLYSDPATIALAANASYTVEFATKTGAVPGSGGNFYFLARSQATGAPSDRGVTEWTDPVGTVRKRSVTFTTGNHTDYRLIWGLHNGGALSVDDILISRND</sequence>
<keyword evidence="2" id="KW-0732">Signal</keyword>
<dbReference type="EMBL" id="VFOX01000002">
    <property type="protein sequence ID" value="TQL82256.1"/>
    <property type="molecule type" value="Genomic_DNA"/>
</dbReference>
<dbReference type="Gene3D" id="3.20.20.80">
    <property type="entry name" value="Glycosidases"/>
    <property type="match status" value="1"/>
</dbReference>
<dbReference type="AlphaFoldDB" id="A0A543BBX1"/>
<gene>
    <name evidence="3" type="ORF">FB560_3740</name>
</gene>
<feature type="signal peptide" evidence="2">
    <location>
        <begin position="1"/>
        <end position="28"/>
    </location>
</feature>